<keyword evidence="2" id="KW-1185">Reference proteome</keyword>
<accession>A0A7X2PAS3</accession>
<gene>
    <name evidence="1" type="ORF">FYJ80_01255</name>
</gene>
<sequence length="71" mass="8094">MCNYSQMVLDNGRLEGMSQGLSQGRLNGLHEAYIKMYLSNILTFDRAAKECNVSKEEFISLVENYKKDGKL</sequence>
<name>A0A7X2PAS3_9SPIO</name>
<dbReference type="RefSeq" id="WP_154424316.1">
    <property type="nucleotide sequence ID" value="NZ_VUNN01000002.1"/>
</dbReference>
<evidence type="ECO:0000313" key="1">
    <source>
        <dbReference type="EMBL" id="MSU05413.1"/>
    </source>
</evidence>
<dbReference type="EMBL" id="VUNN01000002">
    <property type="protein sequence ID" value="MSU05413.1"/>
    <property type="molecule type" value="Genomic_DNA"/>
</dbReference>
<protein>
    <submittedName>
        <fullName evidence="1">Uncharacterized protein</fullName>
    </submittedName>
</protein>
<reference evidence="1 2" key="1">
    <citation type="submission" date="2019-08" db="EMBL/GenBank/DDBJ databases">
        <title>In-depth cultivation of the pig gut microbiome towards novel bacterial diversity and tailored functional studies.</title>
        <authorList>
            <person name="Wylensek D."/>
            <person name="Hitch T.C.A."/>
            <person name="Clavel T."/>
        </authorList>
    </citation>
    <scope>NUCLEOTIDE SEQUENCE [LARGE SCALE GENOMIC DNA]</scope>
    <source>
        <strain evidence="1 2">NM-380-WT-3C1</strain>
    </source>
</reference>
<dbReference type="Proteomes" id="UP000460549">
    <property type="component" value="Unassembled WGS sequence"/>
</dbReference>
<proteinExistence type="predicted"/>
<comment type="caution">
    <text evidence="1">The sequence shown here is derived from an EMBL/GenBank/DDBJ whole genome shotgun (WGS) entry which is preliminary data.</text>
</comment>
<organism evidence="1 2">
    <name type="scientific">Bullifex porci</name>
    <dbReference type="NCBI Taxonomy" id="2606638"/>
    <lineage>
        <taxon>Bacteria</taxon>
        <taxon>Pseudomonadati</taxon>
        <taxon>Spirochaetota</taxon>
        <taxon>Spirochaetia</taxon>
        <taxon>Spirochaetales</taxon>
        <taxon>Spirochaetaceae</taxon>
        <taxon>Bullifex</taxon>
    </lineage>
</organism>
<evidence type="ECO:0000313" key="2">
    <source>
        <dbReference type="Proteomes" id="UP000460549"/>
    </source>
</evidence>
<dbReference type="AlphaFoldDB" id="A0A7X2PAS3"/>